<dbReference type="Gene3D" id="3.80.10.10">
    <property type="entry name" value="Ribonuclease Inhibitor"/>
    <property type="match status" value="1"/>
</dbReference>
<protein>
    <recommendedName>
        <fullName evidence="3">F-box domain-containing protein</fullName>
    </recommendedName>
</protein>
<organism evidence="1 2">
    <name type="scientific">Saprolegnia parasitica (strain CBS 223.65)</name>
    <dbReference type="NCBI Taxonomy" id="695850"/>
    <lineage>
        <taxon>Eukaryota</taxon>
        <taxon>Sar</taxon>
        <taxon>Stramenopiles</taxon>
        <taxon>Oomycota</taxon>
        <taxon>Saprolegniomycetes</taxon>
        <taxon>Saprolegniales</taxon>
        <taxon>Saprolegniaceae</taxon>
        <taxon>Saprolegnia</taxon>
    </lineage>
</organism>
<evidence type="ECO:0000313" key="2">
    <source>
        <dbReference type="Proteomes" id="UP000030745"/>
    </source>
</evidence>
<dbReference type="GeneID" id="24132599"/>
<dbReference type="KEGG" id="spar:SPRG_10491"/>
<keyword evidence="2" id="KW-1185">Reference proteome</keyword>
<dbReference type="EMBL" id="KK583250">
    <property type="protein sequence ID" value="KDO23713.1"/>
    <property type="molecule type" value="Genomic_DNA"/>
</dbReference>
<accession>A0A067BZN4</accession>
<dbReference type="AlphaFoldDB" id="A0A067BZN4"/>
<dbReference type="Proteomes" id="UP000030745">
    <property type="component" value="Unassembled WGS sequence"/>
</dbReference>
<name>A0A067BZN4_SAPPC</name>
<dbReference type="InterPro" id="IPR032675">
    <property type="entry name" value="LRR_dom_sf"/>
</dbReference>
<dbReference type="VEuPathDB" id="FungiDB:SPRG_10491"/>
<evidence type="ECO:0000313" key="1">
    <source>
        <dbReference type="EMBL" id="KDO23713.1"/>
    </source>
</evidence>
<sequence>MSGAKRLAAAPTAVAGLEPILMSIVQCLASPQDVLAFLHGLDTPSLCTPLAALLQLLRAPRWAISTYPSSDDYCLSYLWPCLSLDDVQPAAAAVVVDAMPMFPKMEVDDVGKWMREWTFVPPGRLPSDGRFDAFAWLAATWGHKLTLIGIGDEVDDDGRAIEPTLDLPVLCSALKLCKGLNEVSVLSDNLIVPDIFAAVTTPAHHVRRVRVHSSLPETDCAAALQPWLASGHAEHLDFSYFNEAEEVNGSVCLLLAAAHTLTSLHLVLDPTPPLDDVDGPWLENLSELRITSYRAEQRFIERLLHSTRLMSLSISASFDFGVVLDVLPRFPALYELNLASCAFDAINVAPGTWQGTPALRSVGIGDAQWFSDAALDALMALLAGAPALETVSLSECEWSDRQFDVVASSLRNCIDRGVRHISVMSCFYLDLSDNHDIDTAGKYALLDALATCAGVSVQLDSHLAPSSTEAAARNLMVLVKNPYFVVASPACDASAV</sequence>
<dbReference type="RefSeq" id="XP_012205531.1">
    <property type="nucleotide sequence ID" value="XM_012350141.1"/>
</dbReference>
<proteinExistence type="predicted"/>
<gene>
    <name evidence="1" type="ORF">SPRG_10491</name>
</gene>
<evidence type="ECO:0008006" key="3">
    <source>
        <dbReference type="Google" id="ProtNLM"/>
    </source>
</evidence>
<dbReference type="SUPFAM" id="SSF52047">
    <property type="entry name" value="RNI-like"/>
    <property type="match status" value="1"/>
</dbReference>
<reference evidence="1 2" key="1">
    <citation type="journal article" date="2013" name="PLoS Genet.">
        <title>Distinctive expansion of potential virulence genes in the genome of the oomycete fish pathogen Saprolegnia parasitica.</title>
        <authorList>
            <person name="Jiang R.H."/>
            <person name="de Bruijn I."/>
            <person name="Haas B.J."/>
            <person name="Belmonte R."/>
            <person name="Lobach L."/>
            <person name="Christie J."/>
            <person name="van den Ackerveken G."/>
            <person name="Bottin A."/>
            <person name="Bulone V."/>
            <person name="Diaz-Moreno S.M."/>
            <person name="Dumas B."/>
            <person name="Fan L."/>
            <person name="Gaulin E."/>
            <person name="Govers F."/>
            <person name="Grenville-Briggs L.J."/>
            <person name="Horner N.R."/>
            <person name="Levin J.Z."/>
            <person name="Mammella M."/>
            <person name="Meijer H.J."/>
            <person name="Morris P."/>
            <person name="Nusbaum C."/>
            <person name="Oome S."/>
            <person name="Phillips A.J."/>
            <person name="van Rooyen D."/>
            <person name="Rzeszutek E."/>
            <person name="Saraiva M."/>
            <person name="Secombes C.J."/>
            <person name="Seidl M.F."/>
            <person name="Snel B."/>
            <person name="Stassen J.H."/>
            <person name="Sykes S."/>
            <person name="Tripathy S."/>
            <person name="van den Berg H."/>
            <person name="Vega-Arreguin J.C."/>
            <person name="Wawra S."/>
            <person name="Young S.K."/>
            <person name="Zeng Q."/>
            <person name="Dieguez-Uribeondo J."/>
            <person name="Russ C."/>
            <person name="Tyler B.M."/>
            <person name="van West P."/>
        </authorList>
    </citation>
    <scope>NUCLEOTIDE SEQUENCE [LARGE SCALE GENOMIC DNA]</scope>
    <source>
        <strain evidence="1 2">CBS 223.65</strain>
    </source>
</reference>